<dbReference type="GeneID" id="36330765"/>
<dbReference type="RefSeq" id="XP_024338572.1">
    <property type="nucleotide sequence ID" value="XM_024485816.1"/>
</dbReference>
<accession>A0A1X6MZH9</accession>
<reference evidence="2 3" key="1">
    <citation type="submission" date="2017-04" db="EMBL/GenBank/DDBJ databases">
        <title>Genome Sequence of the Model Brown-Rot Fungus Postia placenta SB12.</title>
        <authorList>
            <consortium name="DOE Joint Genome Institute"/>
            <person name="Gaskell J."/>
            <person name="Kersten P."/>
            <person name="Larrondo L.F."/>
            <person name="Canessa P."/>
            <person name="Martinez D."/>
            <person name="Hibbett D."/>
            <person name="Schmoll M."/>
            <person name="Kubicek C.P."/>
            <person name="Martinez A.T."/>
            <person name="Yadav J."/>
            <person name="Master E."/>
            <person name="Magnuson J.K."/>
            <person name="James T."/>
            <person name="Yaver D."/>
            <person name="Berka R."/>
            <person name="Labutti K."/>
            <person name="Lipzen A."/>
            <person name="Aerts A."/>
            <person name="Barry K."/>
            <person name="Henrissat B."/>
            <person name="Blanchette R."/>
            <person name="Grigoriev I."/>
            <person name="Cullen D."/>
        </authorList>
    </citation>
    <scope>NUCLEOTIDE SEQUENCE [LARGE SCALE GENOMIC DNA]</scope>
    <source>
        <strain evidence="2 3">MAD-698-R-SB12</strain>
    </source>
</reference>
<protein>
    <recommendedName>
        <fullName evidence="1">F-box domain-containing protein</fullName>
    </recommendedName>
</protein>
<dbReference type="EMBL" id="KZ110598">
    <property type="protein sequence ID" value="OSX61778.1"/>
    <property type="molecule type" value="Genomic_DNA"/>
</dbReference>
<dbReference type="Gene3D" id="1.20.1280.50">
    <property type="match status" value="1"/>
</dbReference>
<feature type="domain" description="F-box" evidence="1">
    <location>
        <begin position="56"/>
        <end position="126"/>
    </location>
</feature>
<evidence type="ECO:0000313" key="3">
    <source>
        <dbReference type="Proteomes" id="UP000194127"/>
    </source>
</evidence>
<name>A0A1X6MZH9_9APHY</name>
<keyword evidence="3" id="KW-1185">Reference proteome</keyword>
<sequence length="518" mass="58693">MANIAFTFTEAASLLEKLRNSCREWRELSSLECIADELLHTLLDVRVLVNAQCPVNRLPVEILSKIFHQVPPLLTPDLHYRSLEELLVWESLFEFKDTNALLPLTHVCRQWRDVALDTPTLWTTIYGSSHPRAVDEYHFRSRSAPLRALNVREAKYCDVEDEISDVEDENLGVEKLWRTDGQHIQSFASYPGGWGLDLPTSCAHELQALAAWDCQLRGDVSNFKVFVLRAVDWHLPSSLTNLTHLFLSRKRLHIVDFFRMLSIAPRLEDLGLYDISAKDAPDPHRNIPAVTLQHLRRLSICRSNRNIVSGFFSHVGLPAHLAVNFESCQVSDFQWLVPLAPNDAEALYISSHPYSVFVAGLSKAIRLNCDNDLGVMIQWITIKIAGDNRPRSGGRHSTFSQDLKKIKRDLKTIQSHVGVVWLIEDDPIALPLPDVCTDGVPSPYFWPKKWSELYSRVGNVMSCMVCRDGGEATHEHGANSLVTDAQFDHTTAVERGLRKLQSEMDILSSLFAHYVEPC</sequence>
<dbReference type="OrthoDB" id="2745018at2759"/>
<dbReference type="Pfam" id="PF12937">
    <property type="entry name" value="F-box-like"/>
    <property type="match status" value="1"/>
</dbReference>
<proteinExistence type="predicted"/>
<evidence type="ECO:0000259" key="1">
    <source>
        <dbReference type="Pfam" id="PF12937"/>
    </source>
</evidence>
<evidence type="ECO:0000313" key="2">
    <source>
        <dbReference type="EMBL" id="OSX61778.1"/>
    </source>
</evidence>
<dbReference type="AlphaFoldDB" id="A0A1X6MZH9"/>
<gene>
    <name evidence="2" type="ORF">POSPLADRAFT_1145588</name>
</gene>
<organism evidence="2 3">
    <name type="scientific">Postia placenta MAD-698-R-SB12</name>
    <dbReference type="NCBI Taxonomy" id="670580"/>
    <lineage>
        <taxon>Eukaryota</taxon>
        <taxon>Fungi</taxon>
        <taxon>Dikarya</taxon>
        <taxon>Basidiomycota</taxon>
        <taxon>Agaricomycotina</taxon>
        <taxon>Agaricomycetes</taxon>
        <taxon>Polyporales</taxon>
        <taxon>Adustoporiaceae</taxon>
        <taxon>Rhodonia</taxon>
    </lineage>
</organism>
<dbReference type="Proteomes" id="UP000194127">
    <property type="component" value="Unassembled WGS sequence"/>
</dbReference>
<dbReference type="InterPro" id="IPR001810">
    <property type="entry name" value="F-box_dom"/>
</dbReference>